<organism evidence="3 4">
    <name type="scientific">Ketobacter alkanivorans</name>
    <dbReference type="NCBI Taxonomy" id="1917421"/>
    <lineage>
        <taxon>Bacteria</taxon>
        <taxon>Pseudomonadati</taxon>
        <taxon>Pseudomonadota</taxon>
        <taxon>Gammaproteobacteria</taxon>
        <taxon>Pseudomonadales</taxon>
        <taxon>Ketobacteraceae</taxon>
        <taxon>Ketobacter</taxon>
    </lineage>
</organism>
<dbReference type="EMBL" id="CP022684">
    <property type="protein sequence ID" value="AUM11485.1"/>
    <property type="molecule type" value="Genomic_DNA"/>
</dbReference>
<keyword evidence="2" id="KW-1133">Transmembrane helix</keyword>
<feature type="coiled-coil region" evidence="1">
    <location>
        <begin position="340"/>
        <end position="406"/>
    </location>
</feature>
<dbReference type="Proteomes" id="UP000235116">
    <property type="component" value="Chromosome"/>
</dbReference>
<gene>
    <name evidence="3" type="ORF">Kalk_03180</name>
</gene>
<feature type="transmembrane region" description="Helical" evidence="2">
    <location>
        <begin position="6"/>
        <end position="26"/>
    </location>
</feature>
<evidence type="ECO:0000256" key="1">
    <source>
        <dbReference type="SAM" id="Coils"/>
    </source>
</evidence>
<name>A0A2K9LJ15_9GAMM</name>
<reference evidence="4" key="1">
    <citation type="submission" date="2017-08" db="EMBL/GenBank/DDBJ databases">
        <title>Direct submision.</title>
        <authorList>
            <person name="Kim S.-J."/>
            <person name="Rhee S.-K."/>
        </authorList>
    </citation>
    <scope>NUCLEOTIDE SEQUENCE [LARGE SCALE GENOMIC DNA]</scope>
    <source>
        <strain evidence="4">GI5</strain>
    </source>
</reference>
<keyword evidence="2" id="KW-0472">Membrane</keyword>
<protein>
    <submittedName>
        <fullName evidence="3">Uncharacterized protein</fullName>
    </submittedName>
</protein>
<evidence type="ECO:0000313" key="4">
    <source>
        <dbReference type="Proteomes" id="UP000235116"/>
    </source>
</evidence>
<keyword evidence="1" id="KW-0175">Coiled coil</keyword>
<proteinExistence type="predicted"/>
<keyword evidence="2" id="KW-0812">Transmembrane</keyword>
<dbReference type="KEGG" id="kak:Kalk_03180"/>
<keyword evidence="4" id="KW-1185">Reference proteome</keyword>
<evidence type="ECO:0000256" key="2">
    <source>
        <dbReference type="SAM" id="Phobius"/>
    </source>
</evidence>
<sequence>MSTEFLIAIQAFLAIITAMVILLLIIRRQKKTINQLKDILTTIKEDISGENLTGYFQTEIDNTTAHCAQETIALRPDLPPDDMAISIRYLVLQAELSLIQDHVGATNTPWREQIKNYIHLAEKITDLIKARVDNATKTLNESHNEEISTKDEVIAKLESEKQDSLEQLNNLKPLVSCLESAAQSDMQRNDLELQLHKALLSICENFSNSENLRELVYLLHEAYHESSGTTDGQASPATNGQTGGFAQEQNINMLNNIIDQQNATIKSLRELIASMEEGADRESLTHSVNDLESAIQQGGECLDSIMNEMQYEPSEVIHDEKVNEVIETFIEESAVMVEKIHMLSNQNKQLMLENDEMRAALEASTESDDPLVVGLKMKLETQKEEMISLQQNFTELEERYLALYEEQGGNQAPPLL</sequence>
<dbReference type="AlphaFoldDB" id="A0A2K9LJ15"/>
<evidence type="ECO:0000313" key="3">
    <source>
        <dbReference type="EMBL" id="AUM11485.1"/>
    </source>
</evidence>
<accession>A0A2K9LJ15</accession>
<feature type="coiled-coil region" evidence="1">
    <location>
        <begin position="251"/>
        <end position="278"/>
    </location>
</feature>